<dbReference type="eggNOG" id="ENOG502ZB0I">
    <property type="taxonomic scope" value="Bacteria"/>
</dbReference>
<protein>
    <submittedName>
        <fullName evidence="2">Uncharacterized protein</fullName>
    </submittedName>
</protein>
<evidence type="ECO:0000313" key="2">
    <source>
        <dbReference type="EMBL" id="KFC84154.1"/>
    </source>
</evidence>
<feature type="transmembrane region" description="Helical" evidence="1">
    <location>
        <begin position="168"/>
        <end position="188"/>
    </location>
</feature>
<keyword evidence="3" id="KW-1185">Reference proteome</keyword>
<feature type="transmembrane region" description="Helical" evidence="1">
    <location>
        <begin position="140"/>
        <end position="162"/>
    </location>
</feature>
<feature type="transmembrane region" description="Helical" evidence="1">
    <location>
        <begin position="104"/>
        <end position="128"/>
    </location>
</feature>
<proteinExistence type="predicted"/>
<keyword evidence="1" id="KW-0812">Transmembrane</keyword>
<organism evidence="2 3">
    <name type="scientific">Buttiauxella agrestis ATCC 33320</name>
    <dbReference type="NCBI Taxonomy" id="1006004"/>
    <lineage>
        <taxon>Bacteria</taxon>
        <taxon>Pseudomonadati</taxon>
        <taxon>Pseudomonadota</taxon>
        <taxon>Gammaproteobacteria</taxon>
        <taxon>Enterobacterales</taxon>
        <taxon>Enterobacteriaceae</taxon>
        <taxon>Buttiauxella</taxon>
    </lineage>
</organism>
<dbReference type="Proteomes" id="UP000028653">
    <property type="component" value="Unassembled WGS sequence"/>
</dbReference>
<dbReference type="STRING" id="1006004.GBAG_0467"/>
<dbReference type="AlphaFoldDB" id="A0A085GKA9"/>
<dbReference type="RefSeq" id="WP_051873620.1">
    <property type="nucleotide sequence ID" value="NZ_JMPI01000012.1"/>
</dbReference>
<evidence type="ECO:0000256" key="1">
    <source>
        <dbReference type="SAM" id="Phobius"/>
    </source>
</evidence>
<reference evidence="2 3" key="1">
    <citation type="submission" date="2014-05" db="EMBL/GenBank/DDBJ databases">
        <title>ATOL: Assembling a taxonomically balanced genome-scale reconstruction of the evolutionary history of the Enterobacteriaceae.</title>
        <authorList>
            <person name="Plunkett G.III."/>
            <person name="Neeno-Eckwall E.C."/>
            <person name="Glasner J.D."/>
            <person name="Perna N.T."/>
        </authorList>
    </citation>
    <scope>NUCLEOTIDE SEQUENCE [LARGE SCALE GENOMIC DNA]</scope>
    <source>
        <strain evidence="2 3">ATCC 33320</strain>
    </source>
</reference>
<comment type="caution">
    <text evidence="2">The sequence shown here is derived from an EMBL/GenBank/DDBJ whole genome shotgun (WGS) entry which is preliminary data.</text>
</comment>
<gene>
    <name evidence="2" type="ORF">GBAG_0467</name>
</gene>
<name>A0A085GKA9_9ENTR</name>
<accession>A0A085GKA9</accession>
<evidence type="ECO:0000313" key="3">
    <source>
        <dbReference type="Proteomes" id="UP000028653"/>
    </source>
</evidence>
<dbReference type="EMBL" id="JMPI01000012">
    <property type="protein sequence ID" value="KFC84154.1"/>
    <property type="molecule type" value="Genomic_DNA"/>
</dbReference>
<keyword evidence="1" id="KW-1133">Transmembrane helix</keyword>
<keyword evidence="1" id="KW-0472">Membrane</keyword>
<sequence length="300" mass="32632">MGLLKAGLRTANAIVTLGGSLELEHAKASFESTHASYKTTHDEVTLIKTKIDNRISELGDTLKTVKTRLDNIEQLLETTSSSLEKQSRPTMHALQSIELFNQQYSGVLSVGFGGIMGGSMALGAWALVSAIGTASTGTTIGTLSGVAATNATLAWFGGGALAAGGAGMSGGMLVLGGIVAAPIIYFAAKGAWTKARAFQDQEVLVEQEHEKLRALKPELEKQYNDVLTYTIQLNSHCHTWLEQMDNELAILYPRGKFSIFYRDLLHIIGIKWKKPEHLASIETMNQQTIQFLRFFQNENT</sequence>